<reference evidence="4" key="1">
    <citation type="submission" date="2018-07" db="EMBL/GenBank/DDBJ databases">
        <authorList>
            <person name="Liu B.-T."/>
            <person name="Du Z."/>
        </authorList>
    </citation>
    <scope>NUCLEOTIDE SEQUENCE [LARGE SCALE GENOMIC DNA]</scope>
    <source>
        <strain evidence="4">XYN52</strain>
    </source>
</reference>
<dbReference type="Gene3D" id="1.20.5.160">
    <property type="entry name" value="Bacterial aa3 type cytochrome c oxidase subunit IV"/>
    <property type="match status" value="1"/>
</dbReference>
<comment type="caution">
    <text evidence="3">The sequence shown here is derived from an EMBL/GenBank/DDBJ whole genome shotgun (WGS) entry which is preliminary data.</text>
</comment>
<feature type="domain" description="Cytochrome c oxidase subunit IV bacterial aa3 type" evidence="2">
    <location>
        <begin position="22"/>
        <end position="55"/>
    </location>
</feature>
<dbReference type="Pfam" id="PF07835">
    <property type="entry name" value="COX4_pro_2"/>
    <property type="match status" value="1"/>
</dbReference>
<dbReference type="AlphaFoldDB" id="A0A369W452"/>
<gene>
    <name evidence="3" type="ORF">DVH29_13595</name>
</gene>
<evidence type="ECO:0000313" key="4">
    <source>
        <dbReference type="Proteomes" id="UP000253759"/>
    </source>
</evidence>
<organism evidence="3 4">
    <name type="scientific">Pelagibacterium lacus</name>
    <dbReference type="NCBI Taxonomy" id="2282655"/>
    <lineage>
        <taxon>Bacteria</taxon>
        <taxon>Pseudomonadati</taxon>
        <taxon>Pseudomonadota</taxon>
        <taxon>Alphaproteobacteria</taxon>
        <taxon>Hyphomicrobiales</taxon>
        <taxon>Devosiaceae</taxon>
        <taxon>Pelagibacterium</taxon>
    </lineage>
</organism>
<sequence>MAEEMVATYTDKPLTESQKEKDLVEHTKTYGAFMSGLKWSTIVTAAVLVVLYLVFVA</sequence>
<evidence type="ECO:0000259" key="2">
    <source>
        <dbReference type="Pfam" id="PF07835"/>
    </source>
</evidence>
<dbReference type="Proteomes" id="UP000253759">
    <property type="component" value="Unassembled WGS sequence"/>
</dbReference>
<dbReference type="InterPro" id="IPR012422">
    <property type="entry name" value="Cyt_c_oxidase_su4_bac-aa3"/>
</dbReference>
<evidence type="ECO:0000313" key="3">
    <source>
        <dbReference type="EMBL" id="RDE08042.1"/>
    </source>
</evidence>
<dbReference type="RefSeq" id="WP_114646736.1">
    <property type="nucleotide sequence ID" value="NZ_QQNH01000025.1"/>
</dbReference>
<evidence type="ECO:0000256" key="1">
    <source>
        <dbReference type="SAM" id="Phobius"/>
    </source>
</evidence>
<proteinExistence type="predicted"/>
<name>A0A369W452_9HYPH</name>
<accession>A0A369W452</accession>
<dbReference type="SUPFAM" id="SSF81469">
    <property type="entry name" value="Bacterial aa3 type cytochrome c oxidase subunit IV"/>
    <property type="match status" value="1"/>
</dbReference>
<keyword evidence="4" id="KW-1185">Reference proteome</keyword>
<keyword evidence="1" id="KW-1133">Transmembrane helix</keyword>
<dbReference type="OrthoDB" id="7961310at2"/>
<dbReference type="InterPro" id="IPR036596">
    <property type="entry name" value="Cyt-C_aa3_sf"/>
</dbReference>
<keyword evidence="1" id="KW-0812">Transmembrane</keyword>
<protein>
    <submittedName>
        <fullName evidence="3">Aa3-type cytochrome c oxidase subunit IV</fullName>
    </submittedName>
</protein>
<dbReference type="EMBL" id="QQNH01000025">
    <property type="protein sequence ID" value="RDE08042.1"/>
    <property type="molecule type" value="Genomic_DNA"/>
</dbReference>
<keyword evidence="1" id="KW-0472">Membrane</keyword>
<feature type="transmembrane region" description="Helical" evidence="1">
    <location>
        <begin position="37"/>
        <end position="56"/>
    </location>
</feature>